<dbReference type="EMBL" id="JAVXUO010000620">
    <property type="protein sequence ID" value="KAK2990789.1"/>
    <property type="molecule type" value="Genomic_DNA"/>
</dbReference>
<sequence>MVSLNTASSSFLIPQQFVGPLIFIVNPSLFPEVKSKRRWTHKREVVCIDLSVARQSSFLGFGEVRRGRGSRSWRCGCKAWESDGEAALEAEIMKFMKESEKPEVFPTKKELVEAGRMDLVDGIVREGGWMSLGWDLDSEDDDDEVPNGSDSGAIDLRDFQRRANSFKGAKAGQESSPSASPSDRDDLEKISRLTSGGLNKNESESLLDKSGGKLPDNGSLYDVNDSRNSAQPEMWRTWSFQRAGFSEMEFEAAEISFNKNQTKTREDSKDEILGIAAGATEALDRQIGTNHNQIRIHLQHLEHELASALRLIRSKNEEYIVKGNENSLSDLQKLSDAWEFQETELMNAQDKLRSIRAKLAVLEGKMALAIIDAQKIAEEKQKSIDAARRALQLLRAVRIVWPNSASEVLLAGSFDGWTTKRKMEKSTTGIFSVQLKLYPGRYEIKFIVDGVWRIDPLRPIVHNEHENNLLIIT</sequence>
<dbReference type="AlphaFoldDB" id="A0AA88RRU0"/>
<feature type="compositionally biased region" description="Basic and acidic residues" evidence="2">
    <location>
        <begin position="201"/>
        <end position="211"/>
    </location>
</feature>
<reference evidence="4" key="1">
    <citation type="submission" date="2022-12" db="EMBL/GenBank/DDBJ databases">
        <title>Draft genome assemblies for two species of Escallonia (Escalloniales).</title>
        <authorList>
            <person name="Chanderbali A."/>
            <person name="Dervinis C."/>
            <person name="Anghel I."/>
            <person name="Soltis D."/>
            <person name="Soltis P."/>
            <person name="Zapata F."/>
        </authorList>
    </citation>
    <scope>NUCLEOTIDE SEQUENCE</scope>
    <source>
        <strain evidence="4">UCBG92.1500</strain>
        <tissue evidence="4">Leaf</tissue>
    </source>
</reference>
<protein>
    <recommendedName>
        <fullName evidence="3">AMP-activated protein kinase glycogen-binding domain-containing protein</fullName>
    </recommendedName>
</protein>
<dbReference type="GO" id="GO:0009507">
    <property type="term" value="C:chloroplast"/>
    <property type="evidence" value="ECO:0007669"/>
    <property type="project" value="UniProtKB-ARBA"/>
</dbReference>
<evidence type="ECO:0000313" key="5">
    <source>
        <dbReference type="Proteomes" id="UP001187471"/>
    </source>
</evidence>
<organism evidence="4 5">
    <name type="scientific">Escallonia rubra</name>
    <dbReference type="NCBI Taxonomy" id="112253"/>
    <lineage>
        <taxon>Eukaryota</taxon>
        <taxon>Viridiplantae</taxon>
        <taxon>Streptophyta</taxon>
        <taxon>Embryophyta</taxon>
        <taxon>Tracheophyta</taxon>
        <taxon>Spermatophyta</taxon>
        <taxon>Magnoliopsida</taxon>
        <taxon>eudicotyledons</taxon>
        <taxon>Gunneridae</taxon>
        <taxon>Pentapetalae</taxon>
        <taxon>asterids</taxon>
        <taxon>campanulids</taxon>
        <taxon>Escalloniales</taxon>
        <taxon>Escalloniaceae</taxon>
        <taxon>Escallonia</taxon>
    </lineage>
</organism>
<feature type="compositionally biased region" description="Basic and acidic residues" evidence="2">
    <location>
        <begin position="182"/>
        <end position="191"/>
    </location>
</feature>
<dbReference type="InterPro" id="IPR013783">
    <property type="entry name" value="Ig-like_fold"/>
</dbReference>
<feature type="coiled-coil region" evidence="1">
    <location>
        <begin position="298"/>
        <end position="397"/>
    </location>
</feature>
<feature type="region of interest" description="Disordered" evidence="2">
    <location>
        <begin position="135"/>
        <end position="228"/>
    </location>
</feature>
<dbReference type="Proteomes" id="UP001187471">
    <property type="component" value="Unassembled WGS sequence"/>
</dbReference>
<dbReference type="SUPFAM" id="SSF81296">
    <property type="entry name" value="E set domains"/>
    <property type="match status" value="1"/>
</dbReference>
<comment type="caution">
    <text evidence="4">The sequence shown here is derived from an EMBL/GenBank/DDBJ whole genome shotgun (WGS) entry which is preliminary data.</text>
</comment>
<dbReference type="CDD" id="cd02859">
    <property type="entry name" value="E_set_AMPKbeta_like_N"/>
    <property type="match status" value="1"/>
</dbReference>
<gene>
    <name evidence="4" type="ORF">RJ640_012690</name>
</gene>
<evidence type="ECO:0000259" key="3">
    <source>
        <dbReference type="Pfam" id="PF16561"/>
    </source>
</evidence>
<dbReference type="InterPro" id="IPR014756">
    <property type="entry name" value="Ig_E-set"/>
</dbReference>
<dbReference type="PANTHER" id="PTHR47434">
    <property type="entry name" value="PROTEIN PTST HOMOLOG 3, CHLOROPLASTIC"/>
    <property type="match status" value="1"/>
</dbReference>
<evidence type="ECO:0000313" key="4">
    <source>
        <dbReference type="EMBL" id="KAK2990789.1"/>
    </source>
</evidence>
<dbReference type="Gene3D" id="2.60.40.10">
    <property type="entry name" value="Immunoglobulins"/>
    <property type="match status" value="1"/>
</dbReference>
<evidence type="ECO:0000256" key="2">
    <source>
        <dbReference type="SAM" id="MobiDB-lite"/>
    </source>
</evidence>
<dbReference type="InterPro" id="IPR032640">
    <property type="entry name" value="AMPK1_CBM"/>
</dbReference>
<evidence type="ECO:0000256" key="1">
    <source>
        <dbReference type="SAM" id="Coils"/>
    </source>
</evidence>
<dbReference type="Pfam" id="PF16561">
    <property type="entry name" value="AMPK1_CBM"/>
    <property type="match status" value="1"/>
</dbReference>
<feature type="domain" description="AMP-activated protein kinase glycogen-binding" evidence="3">
    <location>
        <begin position="397"/>
        <end position="468"/>
    </location>
</feature>
<dbReference type="PANTHER" id="PTHR47434:SF1">
    <property type="entry name" value="PROTEIN PTST HOMOLOG 2, CHLOROPLASTIC"/>
    <property type="match status" value="1"/>
</dbReference>
<proteinExistence type="predicted"/>
<feature type="compositionally biased region" description="Acidic residues" evidence="2">
    <location>
        <begin position="136"/>
        <end position="145"/>
    </location>
</feature>
<name>A0AA88RRU0_9ASTE</name>
<keyword evidence="1" id="KW-0175">Coiled coil</keyword>
<keyword evidence="5" id="KW-1185">Reference proteome</keyword>
<accession>A0AA88RRU0</accession>